<dbReference type="InterPro" id="IPR000829">
    <property type="entry name" value="DAGK"/>
</dbReference>
<dbReference type="STRING" id="56956.A0O31_00242"/>
<evidence type="ECO:0000256" key="2">
    <source>
        <dbReference type="ARBA" id="ARBA00005967"/>
    </source>
</evidence>
<evidence type="ECO:0000256" key="7">
    <source>
        <dbReference type="ARBA" id="ARBA00022741"/>
    </source>
</evidence>
<evidence type="ECO:0000256" key="13">
    <source>
        <dbReference type="ARBA" id="ARBA00023209"/>
    </source>
</evidence>
<organism evidence="20 21">
    <name type="scientific">Thermus brockianus</name>
    <dbReference type="NCBI Taxonomy" id="56956"/>
    <lineage>
        <taxon>Bacteria</taxon>
        <taxon>Thermotogati</taxon>
        <taxon>Deinococcota</taxon>
        <taxon>Deinococci</taxon>
        <taxon>Thermales</taxon>
        <taxon>Thermaceae</taxon>
        <taxon>Thermus</taxon>
    </lineage>
</organism>
<evidence type="ECO:0000256" key="4">
    <source>
        <dbReference type="ARBA" id="ARBA00022516"/>
    </source>
</evidence>
<feature type="binding site" evidence="17">
    <location>
        <begin position="82"/>
        <end position="83"/>
    </location>
    <ligand>
        <name>ATP</name>
        <dbReference type="ChEBI" id="CHEBI:30616"/>
    </ligand>
</feature>
<dbReference type="PANTHER" id="PTHR34299:SF1">
    <property type="entry name" value="DIACYLGLYCEROL KINASE"/>
    <property type="match status" value="1"/>
</dbReference>
<evidence type="ECO:0000256" key="8">
    <source>
        <dbReference type="ARBA" id="ARBA00022777"/>
    </source>
</evidence>
<feature type="binding site" evidence="18">
    <location>
        <position position="64"/>
    </location>
    <ligand>
        <name>a divalent metal cation</name>
        <dbReference type="ChEBI" id="CHEBI:60240"/>
    </ligand>
</feature>
<evidence type="ECO:0000256" key="14">
    <source>
        <dbReference type="ARBA" id="ARBA00023264"/>
    </source>
</evidence>
<feature type="binding site" evidence="16">
    <location>
        <position position="57"/>
    </location>
    <ligand>
        <name>substrate</name>
    </ligand>
</feature>
<dbReference type="EMBL" id="CP016312">
    <property type="protein sequence ID" value="APD08464.1"/>
    <property type="molecule type" value="Genomic_DNA"/>
</dbReference>
<evidence type="ECO:0000256" key="19">
    <source>
        <dbReference type="SAM" id="Phobius"/>
    </source>
</evidence>
<dbReference type="GO" id="GO:0005886">
    <property type="term" value="C:plasma membrane"/>
    <property type="evidence" value="ECO:0007669"/>
    <property type="project" value="UniProtKB-SubCell"/>
</dbReference>
<evidence type="ECO:0000256" key="15">
    <source>
        <dbReference type="PIRSR" id="PIRSR600829-1"/>
    </source>
</evidence>
<dbReference type="AlphaFoldDB" id="A0A1J0LQB2"/>
<dbReference type="InterPro" id="IPR033717">
    <property type="entry name" value="UDPK"/>
</dbReference>
<feature type="binding site" evidence="17">
    <location>
        <position position="7"/>
    </location>
    <ligand>
        <name>ATP</name>
        <dbReference type="ChEBI" id="CHEBI:30616"/>
    </ligand>
</feature>
<keyword evidence="10 19" id="KW-1133">Transmembrane helix</keyword>
<dbReference type="Proteomes" id="UP000182993">
    <property type="component" value="Chromosome"/>
</dbReference>
<dbReference type="GO" id="GO:0005524">
    <property type="term" value="F:ATP binding"/>
    <property type="evidence" value="ECO:0007669"/>
    <property type="project" value="UniProtKB-KW"/>
</dbReference>
<keyword evidence="3" id="KW-1003">Cell membrane</keyword>
<evidence type="ECO:0000256" key="12">
    <source>
        <dbReference type="ARBA" id="ARBA00023136"/>
    </source>
</evidence>
<sequence length="115" mass="12498">MVRSFGYAWEGVVYAWRVQRNFRIEVLLGLLAVGLSLWLGVNLVPVLLLTALILSLELVNTALEALTDLASPVYHPLAKRAKDTAAAAVLLASLFAFLAGLWLFLPPLLARLGLS</sequence>
<evidence type="ECO:0000256" key="11">
    <source>
        <dbReference type="ARBA" id="ARBA00023098"/>
    </source>
</evidence>
<dbReference type="Gene3D" id="1.10.287.3610">
    <property type="match status" value="1"/>
</dbReference>
<keyword evidence="9 17" id="KW-0067">ATP-binding</keyword>
<feature type="transmembrane region" description="Helical" evidence="19">
    <location>
        <begin position="85"/>
        <end position="105"/>
    </location>
</feature>
<keyword evidence="13" id="KW-0594">Phospholipid biosynthesis</keyword>
<dbReference type="InterPro" id="IPR036945">
    <property type="entry name" value="DAGK_sf"/>
</dbReference>
<keyword evidence="7 17" id="KW-0547">Nucleotide-binding</keyword>
<dbReference type="GO" id="GO:0008654">
    <property type="term" value="P:phospholipid biosynthetic process"/>
    <property type="evidence" value="ECO:0007669"/>
    <property type="project" value="UniProtKB-KW"/>
</dbReference>
<keyword evidence="8 20" id="KW-0418">Kinase</keyword>
<protein>
    <submittedName>
        <fullName evidence="20">Diacylglycerol kinase</fullName>
    </submittedName>
</protein>
<proteinExistence type="inferred from homology"/>
<dbReference type="GO" id="GO:0046872">
    <property type="term" value="F:metal ion binding"/>
    <property type="evidence" value="ECO:0007669"/>
    <property type="project" value="UniProtKB-KW"/>
</dbReference>
<keyword evidence="18" id="KW-0479">Metal-binding</keyword>
<dbReference type="CDD" id="cd14265">
    <property type="entry name" value="UDPK_IM_like"/>
    <property type="match status" value="1"/>
</dbReference>
<evidence type="ECO:0000256" key="5">
    <source>
        <dbReference type="ARBA" id="ARBA00022679"/>
    </source>
</evidence>
<evidence type="ECO:0000313" key="21">
    <source>
        <dbReference type="Proteomes" id="UP000182993"/>
    </source>
</evidence>
<feature type="binding site" evidence="16">
    <location>
        <begin position="38"/>
        <end position="41"/>
    </location>
    <ligand>
        <name>substrate</name>
    </ligand>
</feature>
<keyword evidence="11" id="KW-0443">Lipid metabolism</keyword>
<accession>A0A1J0LQB2</accession>
<evidence type="ECO:0000313" key="20">
    <source>
        <dbReference type="EMBL" id="APD08464.1"/>
    </source>
</evidence>
<feature type="active site" description="Proton acceptor" evidence="15">
    <location>
        <position position="57"/>
    </location>
</feature>
<evidence type="ECO:0000256" key="6">
    <source>
        <dbReference type="ARBA" id="ARBA00022692"/>
    </source>
</evidence>
<comment type="cofactor">
    <cofactor evidence="18">
        <name>Mg(2+)</name>
        <dbReference type="ChEBI" id="CHEBI:18420"/>
    </cofactor>
    <text evidence="18">Mn(2+), Zn(2+), Cd(2+) and Co(2+) support activity to lesser extents.</text>
</comment>
<dbReference type="GO" id="GO:0016301">
    <property type="term" value="F:kinase activity"/>
    <property type="evidence" value="ECO:0007669"/>
    <property type="project" value="UniProtKB-KW"/>
</dbReference>
<keyword evidence="18" id="KW-0460">Magnesium</keyword>
<evidence type="ECO:0000256" key="17">
    <source>
        <dbReference type="PIRSR" id="PIRSR600829-3"/>
    </source>
</evidence>
<name>A0A1J0LQB2_THEBO</name>
<reference evidence="21" key="1">
    <citation type="submission" date="2016-06" db="EMBL/GenBank/DDBJ databases">
        <title>Whole genome sequencing of Thermus brockianus strain GE-1.</title>
        <authorList>
            <person name="Schaefers C."/>
            <person name="Blank S."/>
            <person name="Wiebusch S."/>
            <person name="Elleuche S."/>
            <person name="Antranikian G."/>
        </authorList>
    </citation>
    <scope>NUCLEOTIDE SEQUENCE [LARGE SCALE GENOMIC DNA]</scope>
    <source>
        <strain evidence="21">GE-1</strain>
    </source>
</reference>
<evidence type="ECO:0000256" key="9">
    <source>
        <dbReference type="ARBA" id="ARBA00022840"/>
    </source>
</evidence>
<keyword evidence="4" id="KW-0444">Lipid biosynthesis</keyword>
<dbReference type="PANTHER" id="PTHR34299">
    <property type="entry name" value="DIACYLGLYCEROL KINASE"/>
    <property type="match status" value="1"/>
</dbReference>
<evidence type="ECO:0000256" key="16">
    <source>
        <dbReference type="PIRSR" id="PIRSR600829-2"/>
    </source>
</evidence>
<feature type="transmembrane region" description="Helical" evidence="19">
    <location>
        <begin position="26"/>
        <end position="54"/>
    </location>
</feature>
<evidence type="ECO:0000256" key="3">
    <source>
        <dbReference type="ARBA" id="ARBA00022475"/>
    </source>
</evidence>
<evidence type="ECO:0000256" key="10">
    <source>
        <dbReference type="ARBA" id="ARBA00022989"/>
    </source>
</evidence>
<gene>
    <name evidence="20" type="ORF">A0O31_00242</name>
</gene>
<comment type="similarity">
    <text evidence="2">Belongs to the bacterial diacylglycerol kinase family.</text>
</comment>
<dbReference type="Pfam" id="PF01219">
    <property type="entry name" value="DAGK_prokar"/>
    <property type="match status" value="1"/>
</dbReference>
<evidence type="ECO:0000256" key="18">
    <source>
        <dbReference type="PIRSR" id="PIRSR600829-4"/>
    </source>
</evidence>
<keyword evidence="12 19" id="KW-0472">Membrane</keyword>
<keyword evidence="5" id="KW-0808">Transferase</keyword>
<feature type="binding site" evidence="17">
    <location>
        <position position="64"/>
    </location>
    <ligand>
        <name>ATP</name>
        <dbReference type="ChEBI" id="CHEBI:30616"/>
    </ligand>
</feature>
<evidence type="ECO:0000256" key="1">
    <source>
        <dbReference type="ARBA" id="ARBA00004651"/>
    </source>
</evidence>
<keyword evidence="14" id="KW-1208">Phospholipid metabolism</keyword>
<dbReference type="KEGG" id="tbc:A0O31_00242"/>
<comment type="subcellular location">
    <subcellularLocation>
        <location evidence="1">Cell membrane</location>
        <topology evidence="1">Multi-pass membrane protein</topology>
    </subcellularLocation>
</comment>
<keyword evidence="6 19" id="KW-0812">Transmembrane</keyword>